<keyword evidence="3" id="KW-0804">Transcription</keyword>
<dbReference type="GO" id="GO:0003677">
    <property type="term" value="F:DNA binding"/>
    <property type="evidence" value="ECO:0007669"/>
    <property type="project" value="UniProtKB-KW"/>
</dbReference>
<sequence>MTTQYGTRPTMKDVAARARVGLKTVSRVVNDEPGVTPATADRVRSAITELGFRRNDSARMLRKGRTASVGLLLEDIGDPFYSVLSRAVEAVARFHGSLLFTGSSAEHPQRERELAMAFCARRVDGLVIVPAGDDHRYLLPELAAGTAAVFVDRPAEQIEADAVLSDSAGGAREGTEHLIRHGHRRIGFVGDQPQIHTAAERLRGYREAMAAAGLPVDPDQVAMGPTDPATVAAALERLTSGPHPVTALLTGNNRITLEVLRRLPALPYRPALVGFDDLELAELLVPGLTVVAQDPAGLGRTAADLLFRRLDGDTTPPRTVRLPTRLIPRGSGETVAPG</sequence>
<evidence type="ECO:0000259" key="4">
    <source>
        <dbReference type="PROSITE" id="PS50932"/>
    </source>
</evidence>
<evidence type="ECO:0000256" key="3">
    <source>
        <dbReference type="ARBA" id="ARBA00023163"/>
    </source>
</evidence>
<dbReference type="InterPro" id="IPR028082">
    <property type="entry name" value="Peripla_BP_I"/>
</dbReference>
<feature type="domain" description="HTH lacI-type" evidence="4">
    <location>
        <begin position="9"/>
        <end position="63"/>
    </location>
</feature>
<dbReference type="CDD" id="cd01392">
    <property type="entry name" value="HTH_LacI"/>
    <property type="match status" value="1"/>
</dbReference>
<keyword evidence="6" id="KW-1185">Reference proteome</keyword>
<dbReference type="InterPro" id="IPR010982">
    <property type="entry name" value="Lambda_DNA-bd_dom_sf"/>
</dbReference>
<dbReference type="PROSITE" id="PS00356">
    <property type="entry name" value="HTH_LACI_1"/>
    <property type="match status" value="1"/>
</dbReference>
<keyword evidence="2 5" id="KW-0238">DNA-binding</keyword>
<proteinExistence type="predicted"/>
<dbReference type="RefSeq" id="WP_380566145.1">
    <property type="nucleotide sequence ID" value="NZ_JBEUKS010000007.1"/>
</dbReference>
<protein>
    <submittedName>
        <fullName evidence="5">LacI family DNA-binding transcriptional regulator</fullName>
    </submittedName>
</protein>
<comment type="caution">
    <text evidence="5">The sequence shown here is derived from an EMBL/GenBank/DDBJ whole genome shotgun (WGS) entry which is preliminary data.</text>
</comment>
<dbReference type="Proteomes" id="UP001592581">
    <property type="component" value="Unassembled WGS sequence"/>
</dbReference>
<evidence type="ECO:0000256" key="2">
    <source>
        <dbReference type="ARBA" id="ARBA00023125"/>
    </source>
</evidence>
<dbReference type="PANTHER" id="PTHR30146">
    <property type="entry name" value="LACI-RELATED TRANSCRIPTIONAL REPRESSOR"/>
    <property type="match status" value="1"/>
</dbReference>
<organism evidence="5 6">
    <name type="scientific">Streptacidiphilus jeojiensis</name>
    <dbReference type="NCBI Taxonomy" id="3229225"/>
    <lineage>
        <taxon>Bacteria</taxon>
        <taxon>Bacillati</taxon>
        <taxon>Actinomycetota</taxon>
        <taxon>Actinomycetes</taxon>
        <taxon>Kitasatosporales</taxon>
        <taxon>Streptomycetaceae</taxon>
        <taxon>Streptacidiphilus</taxon>
    </lineage>
</organism>
<evidence type="ECO:0000256" key="1">
    <source>
        <dbReference type="ARBA" id="ARBA00023015"/>
    </source>
</evidence>
<dbReference type="InterPro" id="IPR046335">
    <property type="entry name" value="LacI/GalR-like_sensor"/>
</dbReference>
<dbReference type="Pfam" id="PF13377">
    <property type="entry name" value="Peripla_BP_3"/>
    <property type="match status" value="1"/>
</dbReference>
<evidence type="ECO:0000313" key="6">
    <source>
        <dbReference type="Proteomes" id="UP001592581"/>
    </source>
</evidence>
<dbReference type="Gene3D" id="1.10.260.40">
    <property type="entry name" value="lambda repressor-like DNA-binding domains"/>
    <property type="match status" value="1"/>
</dbReference>
<dbReference type="InterPro" id="IPR000843">
    <property type="entry name" value="HTH_LacI"/>
</dbReference>
<dbReference type="SMART" id="SM00354">
    <property type="entry name" value="HTH_LACI"/>
    <property type="match status" value="1"/>
</dbReference>
<dbReference type="PROSITE" id="PS50932">
    <property type="entry name" value="HTH_LACI_2"/>
    <property type="match status" value="1"/>
</dbReference>
<evidence type="ECO:0000313" key="5">
    <source>
        <dbReference type="EMBL" id="MFC1440677.1"/>
    </source>
</evidence>
<dbReference type="Gene3D" id="3.40.50.2300">
    <property type="match status" value="2"/>
</dbReference>
<dbReference type="SUPFAM" id="SSF53822">
    <property type="entry name" value="Periplasmic binding protein-like I"/>
    <property type="match status" value="1"/>
</dbReference>
<dbReference type="Pfam" id="PF00356">
    <property type="entry name" value="LacI"/>
    <property type="match status" value="1"/>
</dbReference>
<gene>
    <name evidence="5" type="ORF">ABUW04_20670</name>
</gene>
<dbReference type="SUPFAM" id="SSF47413">
    <property type="entry name" value="lambda repressor-like DNA-binding domains"/>
    <property type="match status" value="1"/>
</dbReference>
<reference evidence="5 6" key="1">
    <citation type="submission" date="2024-06" db="EMBL/GenBank/DDBJ databases">
        <authorList>
            <person name="Lee S.D."/>
        </authorList>
    </citation>
    <scope>NUCLEOTIDE SEQUENCE [LARGE SCALE GENOMIC DNA]</scope>
    <source>
        <strain evidence="5 6">N1-10</strain>
    </source>
</reference>
<dbReference type="CDD" id="cd06267">
    <property type="entry name" value="PBP1_LacI_sugar_binding-like"/>
    <property type="match status" value="1"/>
</dbReference>
<dbReference type="PANTHER" id="PTHR30146:SF109">
    <property type="entry name" value="HTH-TYPE TRANSCRIPTIONAL REGULATOR GALS"/>
    <property type="match status" value="1"/>
</dbReference>
<accession>A0ABV6XRV2</accession>
<keyword evidence="1" id="KW-0805">Transcription regulation</keyword>
<name>A0ABV6XRV2_9ACTN</name>
<dbReference type="EMBL" id="JBEUKS010000007">
    <property type="protein sequence ID" value="MFC1440677.1"/>
    <property type="molecule type" value="Genomic_DNA"/>
</dbReference>